<proteinExistence type="predicted"/>
<dbReference type="InterPro" id="IPR036412">
    <property type="entry name" value="HAD-like_sf"/>
</dbReference>
<comment type="caution">
    <text evidence="5">The sequence shown here is derived from an EMBL/GenBank/DDBJ whole genome shotgun (WGS) entry which is preliminary data.</text>
</comment>
<dbReference type="EMBL" id="BNJQ01000043">
    <property type="protein sequence ID" value="GHP12553.1"/>
    <property type="molecule type" value="Genomic_DNA"/>
</dbReference>
<dbReference type="InterPro" id="IPR023214">
    <property type="entry name" value="HAD_sf"/>
</dbReference>
<dbReference type="GO" id="GO:0046872">
    <property type="term" value="F:metal ion binding"/>
    <property type="evidence" value="ECO:0007669"/>
    <property type="project" value="UniProtKB-KW"/>
</dbReference>
<sequence length="262" mass="28789">MLKYNTRMRPGSYSLKQCRHMYFDVDGTLVLSDHLHLRAFQQLCGSYGCEHTIDESFFASHISGRENKDISLKLFPSWSLEKRNSFSDEKEALFRDMCSSQSTDGGILEVPGARAFLSLLMERNISVTAVTNAPRENGVLMLGATGFLSDFFEDGKRVVYGSECKRAKPFPDPYVTAMTLTNLVTSEEADLLLAGNQDDSAALQEKTQNGMAFEDSPSGIRAAVAAGLYVVGLTTGHSEETLRAAGAHAVASDYHDLMSLFE</sequence>
<organism evidence="5 6">
    <name type="scientific">Pycnococcus provasolii</name>
    <dbReference type="NCBI Taxonomy" id="41880"/>
    <lineage>
        <taxon>Eukaryota</taxon>
        <taxon>Viridiplantae</taxon>
        <taxon>Chlorophyta</taxon>
        <taxon>Pseudoscourfieldiophyceae</taxon>
        <taxon>Pseudoscourfieldiales</taxon>
        <taxon>Pycnococcaceae</taxon>
        <taxon>Pycnococcus</taxon>
    </lineage>
</organism>
<dbReference type="PANTHER" id="PTHR46193">
    <property type="entry name" value="6-PHOSPHOGLUCONATE PHOSPHATASE"/>
    <property type="match status" value="1"/>
</dbReference>
<gene>
    <name evidence="5" type="ORF">PPROV_001128100</name>
</gene>
<evidence type="ECO:0000313" key="6">
    <source>
        <dbReference type="Proteomes" id="UP000660262"/>
    </source>
</evidence>
<dbReference type="Gene3D" id="1.10.150.240">
    <property type="entry name" value="Putative phosphatase, domain 2"/>
    <property type="match status" value="1"/>
</dbReference>
<evidence type="ECO:0000313" key="5">
    <source>
        <dbReference type="EMBL" id="GHP12553.1"/>
    </source>
</evidence>
<name>A0A830I0G5_9CHLO</name>
<dbReference type="SFLD" id="SFLDS00003">
    <property type="entry name" value="Haloacid_Dehalogenase"/>
    <property type="match status" value="1"/>
</dbReference>
<keyword evidence="2" id="KW-0479">Metal-binding</keyword>
<reference evidence="5" key="1">
    <citation type="submission" date="2020-10" db="EMBL/GenBank/DDBJ databases">
        <title>Unveiling of a novel bifunctional photoreceptor, Dualchrome1, isolated from a cosmopolitan green alga.</title>
        <authorList>
            <person name="Suzuki S."/>
            <person name="Kawachi M."/>
        </authorList>
    </citation>
    <scope>NUCLEOTIDE SEQUENCE</scope>
    <source>
        <strain evidence="5">NIES 2893</strain>
    </source>
</reference>
<keyword evidence="6" id="KW-1185">Reference proteome</keyword>
<protein>
    <submittedName>
        <fullName evidence="5">Uncharacterized protein</fullName>
    </submittedName>
</protein>
<dbReference type="Pfam" id="PF13419">
    <property type="entry name" value="HAD_2"/>
    <property type="match status" value="1"/>
</dbReference>
<evidence type="ECO:0000256" key="1">
    <source>
        <dbReference type="ARBA" id="ARBA00001946"/>
    </source>
</evidence>
<dbReference type="InterPro" id="IPR051600">
    <property type="entry name" value="Beta-PGM-like"/>
</dbReference>
<dbReference type="PANTHER" id="PTHR46193:SF18">
    <property type="entry name" value="HEXITOL PHOSPHATASE B"/>
    <property type="match status" value="1"/>
</dbReference>
<comment type="cofactor">
    <cofactor evidence="1">
        <name>Mg(2+)</name>
        <dbReference type="ChEBI" id="CHEBI:18420"/>
    </cofactor>
</comment>
<keyword evidence="3" id="KW-0460">Magnesium</keyword>
<dbReference type="AlphaFoldDB" id="A0A830I0G5"/>
<dbReference type="InterPro" id="IPR041492">
    <property type="entry name" value="HAD_2"/>
</dbReference>
<evidence type="ECO:0000256" key="3">
    <source>
        <dbReference type="ARBA" id="ARBA00022842"/>
    </source>
</evidence>
<accession>A0A830I0G5</accession>
<dbReference type="Gene3D" id="3.40.50.1000">
    <property type="entry name" value="HAD superfamily/HAD-like"/>
    <property type="match status" value="1"/>
</dbReference>
<dbReference type="OrthoDB" id="40579at2759"/>
<dbReference type="InterPro" id="IPR023198">
    <property type="entry name" value="PGP-like_dom2"/>
</dbReference>
<dbReference type="SFLD" id="SFLDG01129">
    <property type="entry name" value="C1.5:_HAD__Beta-PGM__Phosphata"/>
    <property type="match status" value="1"/>
</dbReference>
<dbReference type="CDD" id="cd07505">
    <property type="entry name" value="HAD_BPGM-like"/>
    <property type="match status" value="1"/>
</dbReference>
<evidence type="ECO:0000256" key="4">
    <source>
        <dbReference type="ARBA" id="ARBA00023277"/>
    </source>
</evidence>
<dbReference type="SUPFAM" id="SSF56784">
    <property type="entry name" value="HAD-like"/>
    <property type="match status" value="1"/>
</dbReference>
<dbReference type="GO" id="GO:0003824">
    <property type="term" value="F:catalytic activity"/>
    <property type="evidence" value="ECO:0007669"/>
    <property type="project" value="UniProtKB-ARBA"/>
</dbReference>
<dbReference type="Proteomes" id="UP000660262">
    <property type="component" value="Unassembled WGS sequence"/>
</dbReference>
<evidence type="ECO:0000256" key="2">
    <source>
        <dbReference type="ARBA" id="ARBA00022723"/>
    </source>
</evidence>
<keyword evidence="4" id="KW-0119">Carbohydrate metabolism</keyword>